<dbReference type="Pfam" id="PF00731">
    <property type="entry name" value="AIRC"/>
    <property type="match status" value="1"/>
</dbReference>
<dbReference type="GO" id="GO:0006189">
    <property type="term" value="P:'de novo' IMP biosynthetic process"/>
    <property type="evidence" value="ECO:0007669"/>
    <property type="project" value="UniProtKB-UniPathway"/>
</dbReference>
<keyword evidence="7" id="KW-0210">Decarboxylase</keyword>
<gene>
    <name evidence="13" type="ORF">LAMO00422_LOCUS15323</name>
    <name evidence="14" type="ORF">LAMO00422_LOCUS15324</name>
</gene>
<dbReference type="GO" id="GO:0005524">
    <property type="term" value="F:ATP binding"/>
    <property type="evidence" value="ECO:0007669"/>
    <property type="project" value="UniProtKB-UniRule"/>
</dbReference>
<keyword evidence="6" id="KW-0658">Purine biosynthesis</keyword>
<dbReference type="Pfam" id="PF02222">
    <property type="entry name" value="ATP-grasp"/>
    <property type="match status" value="1"/>
</dbReference>
<dbReference type="Gene3D" id="3.30.470.20">
    <property type="entry name" value="ATP-grasp fold, B domain"/>
    <property type="match status" value="1"/>
</dbReference>
<dbReference type="NCBIfam" id="TIGR01161">
    <property type="entry name" value="purK"/>
    <property type="match status" value="1"/>
</dbReference>
<dbReference type="NCBIfam" id="TIGR01162">
    <property type="entry name" value="purE"/>
    <property type="match status" value="1"/>
</dbReference>
<dbReference type="FunFam" id="3.40.50.1970:FF:000013">
    <property type="entry name" value="Phosphoribosylaminoimidazole carboxylase"/>
    <property type="match status" value="1"/>
</dbReference>
<dbReference type="InterPro" id="IPR011761">
    <property type="entry name" value="ATP-grasp"/>
</dbReference>
<dbReference type="SUPFAM" id="SSF52440">
    <property type="entry name" value="PreATP-grasp domain"/>
    <property type="match status" value="1"/>
</dbReference>
<dbReference type="Gene3D" id="3.40.50.1970">
    <property type="match status" value="1"/>
</dbReference>
<dbReference type="InterPro" id="IPR033747">
    <property type="entry name" value="PurE_ClassI"/>
</dbReference>
<evidence type="ECO:0000256" key="6">
    <source>
        <dbReference type="ARBA" id="ARBA00022755"/>
    </source>
</evidence>
<evidence type="ECO:0000256" key="5">
    <source>
        <dbReference type="ARBA" id="ARBA00022741"/>
    </source>
</evidence>
<protein>
    <recommendedName>
        <fullName evidence="4">phosphoribosylaminoimidazole carboxylase</fullName>
        <ecNumber evidence="4">4.1.1.21</ecNumber>
    </recommendedName>
    <alternativeName>
        <fullName evidence="10">AIR carboxylase</fullName>
    </alternativeName>
</protein>
<comment type="catalytic activity">
    <reaction evidence="1">
        <text>5-amino-1-(5-phospho-D-ribosyl)imidazole-4-carboxylate + H(+) = 5-amino-1-(5-phospho-beta-D-ribosyl)imidazole + CO2</text>
        <dbReference type="Rhea" id="RHEA:10792"/>
        <dbReference type="ChEBI" id="CHEBI:15378"/>
        <dbReference type="ChEBI" id="CHEBI:16526"/>
        <dbReference type="ChEBI" id="CHEBI:77657"/>
        <dbReference type="ChEBI" id="CHEBI:137981"/>
        <dbReference type="EC" id="4.1.1.21"/>
    </reaction>
</comment>
<comment type="similarity">
    <text evidence="3">In the C-terminal section; belongs to the AIR carboxylase family. Class I subfamily.</text>
</comment>
<dbReference type="EMBL" id="HBEM01022472">
    <property type="protein sequence ID" value="CAD8456377.1"/>
    <property type="molecule type" value="Transcribed_RNA"/>
</dbReference>
<evidence type="ECO:0000313" key="13">
    <source>
        <dbReference type="EMBL" id="CAD8456377.1"/>
    </source>
</evidence>
<accession>A0A6T6WKJ0</accession>
<dbReference type="Gene3D" id="3.40.50.20">
    <property type="match status" value="1"/>
</dbReference>
<dbReference type="EC" id="4.1.1.21" evidence="4"/>
<evidence type="ECO:0000256" key="7">
    <source>
        <dbReference type="ARBA" id="ARBA00022793"/>
    </source>
</evidence>
<sequence>MAEAAHRVGLKLEVLDPKGAKSPAGQIGMPVVVGSFKTEEGVKALGQRVKTLTMDLEHVNGAALRELESKGWSIQPSAQTLTIIQDKYAQKVFFRDECGVPTADFTVIDSLEDLKAAGAKFGFPLMLKCRSGAYDGRGNIPIKDTKELTDAWESMKKLGKGALYAEKWVPYTKELAVMVVRGAKDQIDAYPVVETVQKDSICHLVLAPAQISEMEKLRARTQAMKCVSKLHGRGIFGIELFITKDGEVLLNEIAPRPHNSGHYTQDACVVDQFENHLRAVAGLPLGSCAMAVPYAVMLNILGDETGTMKGTFQPLENALKVPEVGIHYYGKDGVRKGRKLAHVNIVAKTLTEVLARADAVIPKISSAFRAKGLEEAKEKKKPLVGIVMGSDSDLPTMEAAALYLEKFDVPYELTIVSAHRTPRRLFNYATTAVSRGIEVIIAGAGGAAHLPGMVAALTPLPVIGVPVKTSTLSGNDSLLSIVQMPRGVPVATVAIGNSTNAGLLAVRILGVRDRSLLFKMDQFMQKQEEGVNDKIDKMEQMGWAPYLAAMPKKKH</sequence>
<evidence type="ECO:0000256" key="10">
    <source>
        <dbReference type="ARBA" id="ARBA00031607"/>
    </source>
</evidence>
<dbReference type="HAMAP" id="MF_01928">
    <property type="entry name" value="PurK"/>
    <property type="match status" value="1"/>
</dbReference>
<evidence type="ECO:0000256" key="9">
    <source>
        <dbReference type="ARBA" id="ARBA00023239"/>
    </source>
</evidence>
<dbReference type="PIRSF" id="PIRSF001340">
    <property type="entry name" value="AIR_carboxylase"/>
    <property type="match status" value="1"/>
</dbReference>
<dbReference type="HAMAP" id="MF_01929">
    <property type="entry name" value="PurE_classI"/>
    <property type="match status" value="1"/>
</dbReference>
<dbReference type="InterPro" id="IPR016185">
    <property type="entry name" value="PreATP-grasp_dom_sf"/>
</dbReference>
<dbReference type="PANTHER" id="PTHR11609:SF5">
    <property type="entry name" value="PHOSPHORIBOSYLAMINOIMIDAZOLE CARBOXYLASE"/>
    <property type="match status" value="1"/>
</dbReference>
<dbReference type="Gene3D" id="3.30.1490.20">
    <property type="entry name" value="ATP-grasp fold, A domain"/>
    <property type="match status" value="1"/>
</dbReference>
<evidence type="ECO:0000256" key="3">
    <source>
        <dbReference type="ARBA" id="ARBA00006114"/>
    </source>
</evidence>
<reference evidence="13" key="1">
    <citation type="submission" date="2021-01" db="EMBL/GenBank/DDBJ databases">
        <authorList>
            <person name="Corre E."/>
            <person name="Pelletier E."/>
            <person name="Niang G."/>
            <person name="Scheremetjew M."/>
            <person name="Finn R."/>
            <person name="Kale V."/>
            <person name="Holt S."/>
            <person name="Cochrane G."/>
            <person name="Meng A."/>
            <person name="Brown T."/>
            <person name="Cohen L."/>
        </authorList>
    </citation>
    <scope>NUCLEOTIDE SEQUENCE</scope>
    <source>
        <strain evidence="13">CCMP2058</strain>
    </source>
</reference>
<dbReference type="InterPro" id="IPR054350">
    <property type="entry name" value="PurT/PurK_preATP-grasp"/>
</dbReference>
<proteinExistence type="inferred from homology"/>
<dbReference type="PANTHER" id="PTHR11609">
    <property type="entry name" value="PURINE BIOSYNTHESIS PROTEIN 6/7, PUR6/7"/>
    <property type="match status" value="1"/>
</dbReference>
<dbReference type="InterPro" id="IPR003135">
    <property type="entry name" value="ATP-grasp_carboxylate-amine"/>
</dbReference>
<keyword evidence="9" id="KW-0456">Lyase</keyword>
<evidence type="ECO:0000256" key="11">
    <source>
        <dbReference type="PROSITE-ProRule" id="PRU00409"/>
    </source>
</evidence>
<dbReference type="InterPro" id="IPR005875">
    <property type="entry name" value="PurK"/>
</dbReference>
<dbReference type="FunFam" id="3.30.470.20:FF:000037">
    <property type="entry name" value="Phosphoribosylaminoimidazole carboxylase, chloroplastic"/>
    <property type="match status" value="1"/>
</dbReference>
<dbReference type="SUPFAM" id="SSF51246">
    <property type="entry name" value="Rudiment single hybrid motif"/>
    <property type="match status" value="1"/>
</dbReference>
<organism evidence="13">
    <name type="scientific">Amorphochlora amoebiformis</name>
    <dbReference type="NCBI Taxonomy" id="1561963"/>
    <lineage>
        <taxon>Eukaryota</taxon>
        <taxon>Sar</taxon>
        <taxon>Rhizaria</taxon>
        <taxon>Cercozoa</taxon>
        <taxon>Chlorarachniophyceae</taxon>
        <taxon>Amorphochlora</taxon>
    </lineage>
</organism>
<evidence type="ECO:0000259" key="12">
    <source>
        <dbReference type="PROSITE" id="PS50975"/>
    </source>
</evidence>
<dbReference type="SUPFAM" id="SSF56059">
    <property type="entry name" value="Glutathione synthetase ATP-binding domain-like"/>
    <property type="match status" value="1"/>
</dbReference>
<dbReference type="PROSITE" id="PS50975">
    <property type="entry name" value="ATP_GRASP"/>
    <property type="match status" value="1"/>
</dbReference>
<keyword evidence="8 11" id="KW-0067">ATP-binding</keyword>
<keyword evidence="5 11" id="KW-0547">Nucleotide-binding</keyword>
<dbReference type="Pfam" id="PF17769">
    <property type="entry name" value="PurK_C"/>
    <property type="match status" value="1"/>
</dbReference>
<dbReference type="GO" id="GO:0004638">
    <property type="term" value="F:phosphoribosylaminoimidazole carboxylase activity"/>
    <property type="evidence" value="ECO:0007669"/>
    <property type="project" value="UniProtKB-EC"/>
</dbReference>
<evidence type="ECO:0000313" key="14">
    <source>
        <dbReference type="EMBL" id="CAD8456378.1"/>
    </source>
</evidence>
<evidence type="ECO:0000256" key="1">
    <source>
        <dbReference type="ARBA" id="ARBA00001244"/>
    </source>
</evidence>
<dbReference type="AlphaFoldDB" id="A0A6T6WKJ0"/>
<dbReference type="InterPro" id="IPR011054">
    <property type="entry name" value="Rudment_hybrid_motif"/>
</dbReference>
<dbReference type="NCBIfam" id="NF004679">
    <property type="entry name" value="PRK06019.1-5"/>
    <property type="match status" value="1"/>
</dbReference>
<feature type="domain" description="ATP-grasp" evidence="12">
    <location>
        <begin position="92"/>
        <end position="281"/>
    </location>
</feature>
<dbReference type="EMBL" id="HBEM01022473">
    <property type="protein sequence ID" value="CAD8456378.1"/>
    <property type="molecule type" value="Transcribed_RNA"/>
</dbReference>
<evidence type="ECO:0000256" key="8">
    <source>
        <dbReference type="ARBA" id="ARBA00022840"/>
    </source>
</evidence>
<name>A0A6T6WKJ0_9EUKA</name>
<evidence type="ECO:0000256" key="2">
    <source>
        <dbReference type="ARBA" id="ARBA00004747"/>
    </source>
</evidence>
<dbReference type="InterPro" id="IPR040686">
    <property type="entry name" value="PurK_C"/>
</dbReference>
<dbReference type="SUPFAM" id="SSF52255">
    <property type="entry name" value="N5-CAIR mutase (phosphoribosylaminoimidazole carboxylase, PurE)"/>
    <property type="match status" value="1"/>
</dbReference>
<dbReference type="InterPro" id="IPR000031">
    <property type="entry name" value="PurE_dom"/>
</dbReference>
<dbReference type="InterPro" id="IPR016301">
    <property type="entry name" value="Ade2_fungi/plant"/>
</dbReference>
<dbReference type="Pfam" id="PF22660">
    <property type="entry name" value="RS_preATP-grasp-like"/>
    <property type="match status" value="1"/>
</dbReference>
<dbReference type="SMART" id="SM01001">
    <property type="entry name" value="AIRC"/>
    <property type="match status" value="1"/>
</dbReference>
<dbReference type="UniPathway" id="UPA00074">
    <property type="reaction ID" value="UER00130"/>
</dbReference>
<comment type="pathway">
    <text evidence="2">Purine metabolism; IMP biosynthesis via de novo pathway; 5-amino-1-(5-phospho-D-ribosyl)imidazole-4-carboxylate from 5-amino-1-(5-phospho-D-ribosyl)imidazole (carboxylase route): step 1/1.</text>
</comment>
<dbReference type="GO" id="GO:0046872">
    <property type="term" value="F:metal ion binding"/>
    <property type="evidence" value="ECO:0007669"/>
    <property type="project" value="InterPro"/>
</dbReference>
<dbReference type="InterPro" id="IPR013815">
    <property type="entry name" value="ATP_grasp_subdomain_1"/>
</dbReference>
<evidence type="ECO:0000256" key="4">
    <source>
        <dbReference type="ARBA" id="ARBA00012329"/>
    </source>
</evidence>